<dbReference type="OrthoDB" id="5143202at2"/>
<keyword evidence="3" id="KW-1185">Reference proteome</keyword>
<dbReference type="KEGG" id="mgg:MPLG2_2162"/>
<feature type="region of interest" description="Disordered" evidence="1">
    <location>
        <begin position="178"/>
        <end position="198"/>
    </location>
</feature>
<proteinExistence type="predicted"/>
<evidence type="ECO:0000313" key="2">
    <source>
        <dbReference type="EMBL" id="SPD87192.1"/>
    </source>
</evidence>
<dbReference type="EMBL" id="LT985188">
    <property type="protein sequence ID" value="SPD87192.1"/>
    <property type="molecule type" value="Genomic_DNA"/>
</dbReference>
<gene>
    <name evidence="2" type="ORF">MPLG2_2162</name>
</gene>
<evidence type="ECO:0000256" key="1">
    <source>
        <dbReference type="SAM" id="MobiDB-lite"/>
    </source>
</evidence>
<name>A0A2N9JI03_9ACTN</name>
<reference evidence="2 3" key="1">
    <citation type="submission" date="2018-02" db="EMBL/GenBank/DDBJ databases">
        <authorList>
            <person name="Cohen D.B."/>
            <person name="Kent A.D."/>
        </authorList>
    </citation>
    <scope>NUCLEOTIDE SEQUENCE [LARGE SCALE GENOMIC DNA]</scope>
    <source>
        <strain evidence="2">1</strain>
    </source>
</reference>
<sequence>MTDAALTHHRSLSAQGLTRADVRALERAGELTRIRRGVYQRGPFEAGDGARHRQLVRATWLELGDGAAVSHASAAVLHGLPLLGKAPARVCVTRPEGGHGRADSVLHLRLCPIDAAETVLIGDVLVTSLARTVVDVARESSLDQGVVVADAALRLGLHPAELADAVTRAKRRPGVTRARQVASFADGASQSPGESVSRVRMHQAGLPTPVLQWHLGYDDGRTTESDFGWPELRTLGEFDGKVKYGRLLRPGQTVADVVMAEKQRENRIRRQGWWLVRWGWDDLRDVQAFGRLIREAFANAPKVV</sequence>
<organism evidence="2 3">
    <name type="scientific">Micropruina glycogenica</name>
    <dbReference type="NCBI Taxonomy" id="75385"/>
    <lineage>
        <taxon>Bacteria</taxon>
        <taxon>Bacillati</taxon>
        <taxon>Actinomycetota</taxon>
        <taxon>Actinomycetes</taxon>
        <taxon>Propionibacteriales</taxon>
        <taxon>Nocardioidaceae</taxon>
        <taxon>Micropruina</taxon>
    </lineage>
</organism>
<evidence type="ECO:0000313" key="3">
    <source>
        <dbReference type="Proteomes" id="UP000238164"/>
    </source>
</evidence>
<dbReference type="AlphaFoldDB" id="A0A2N9JI03"/>
<accession>A0A2N9JI03</accession>
<protein>
    <submittedName>
        <fullName evidence="2">Transcriptional regulator, AbiEi antitoxin, Type IV TA system</fullName>
    </submittedName>
</protein>
<dbReference type="RefSeq" id="WP_105185972.1">
    <property type="nucleotide sequence ID" value="NZ_BAAAGO010000034.1"/>
</dbReference>
<dbReference type="Proteomes" id="UP000238164">
    <property type="component" value="Chromosome 1"/>
</dbReference>